<dbReference type="Proteomes" id="UP001066276">
    <property type="component" value="Chromosome 4_2"/>
</dbReference>
<name>A0AAV7SHB1_PLEWA</name>
<comment type="caution">
    <text evidence="1">The sequence shown here is derived from an EMBL/GenBank/DDBJ whole genome shotgun (WGS) entry which is preliminary data.</text>
</comment>
<sequence length="115" mass="12932">MDTHLRGPRFSPSVAGIRTGRLLRRWCWTLVPRLGLRIHCCPWRLLFSRLRRFRCSLCSRLSPPWIRPPVLNKNLREAAVAALQLPKGKGIGRPALHFWVGSGSAVVVLAGGRVC</sequence>
<accession>A0AAV7SHB1</accession>
<organism evidence="1 2">
    <name type="scientific">Pleurodeles waltl</name>
    <name type="common">Iberian ribbed newt</name>
    <dbReference type="NCBI Taxonomy" id="8319"/>
    <lineage>
        <taxon>Eukaryota</taxon>
        <taxon>Metazoa</taxon>
        <taxon>Chordata</taxon>
        <taxon>Craniata</taxon>
        <taxon>Vertebrata</taxon>
        <taxon>Euteleostomi</taxon>
        <taxon>Amphibia</taxon>
        <taxon>Batrachia</taxon>
        <taxon>Caudata</taxon>
        <taxon>Salamandroidea</taxon>
        <taxon>Salamandridae</taxon>
        <taxon>Pleurodelinae</taxon>
        <taxon>Pleurodeles</taxon>
    </lineage>
</organism>
<reference evidence="1" key="1">
    <citation type="journal article" date="2022" name="bioRxiv">
        <title>Sequencing and chromosome-scale assembly of the giantPleurodeles waltlgenome.</title>
        <authorList>
            <person name="Brown T."/>
            <person name="Elewa A."/>
            <person name="Iarovenko S."/>
            <person name="Subramanian E."/>
            <person name="Araus A.J."/>
            <person name="Petzold A."/>
            <person name="Susuki M."/>
            <person name="Suzuki K.-i.T."/>
            <person name="Hayashi T."/>
            <person name="Toyoda A."/>
            <person name="Oliveira C."/>
            <person name="Osipova E."/>
            <person name="Leigh N.D."/>
            <person name="Simon A."/>
            <person name="Yun M.H."/>
        </authorList>
    </citation>
    <scope>NUCLEOTIDE SEQUENCE</scope>
    <source>
        <strain evidence="1">20211129_DDA</strain>
        <tissue evidence="1">Liver</tissue>
    </source>
</reference>
<gene>
    <name evidence="1" type="ORF">NDU88_003907</name>
</gene>
<keyword evidence="2" id="KW-1185">Reference proteome</keyword>
<dbReference type="AlphaFoldDB" id="A0AAV7SHB1"/>
<evidence type="ECO:0000313" key="2">
    <source>
        <dbReference type="Proteomes" id="UP001066276"/>
    </source>
</evidence>
<evidence type="ECO:0000313" key="1">
    <source>
        <dbReference type="EMBL" id="KAJ1163449.1"/>
    </source>
</evidence>
<proteinExistence type="predicted"/>
<dbReference type="EMBL" id="JANPWB010000008">
    <property type="protein sequence ID" value="KAJ1163449.1"/>
    <property type="molecule type" value="Genomic_DNA"/>
</dbReference>
<protein>
    <submittedName>
        <fullName evidence="1">Uncharacterized protein</fullName>
    </submittedName>
</protein>